<protein>
    <recommendedName>
        <fullName evidence="3">DUF1618 domain-containing protein</fullName>
    </recommendedName>
</protein>
<accession>A0A835ACV2</accession>
<evidence type="ECO:0008006" key="3">
    <source>
        <dbReference type="Google" id="ProtNLM"/>
    </source>
</evidence>
<evidence type="ECO:0000313" key="1">
    <source>
        <dbReference type="EMBL" id="KAF8662331.1"/>
    </source>
</evidence>
<reference evidence="1" key="1">
    <citation type="submission" date="2020-07" db="EMBL/GenBank/DDBJ databases">
        <title>Genome sequence and genetic diversity analysis of an under-domesticated orphan crop, white fonio (Digitaria exilis).</title>
        <authorList>
            <person name="Bennetzen J.L."/>
            <person name="Chen S."/>
            <person name="Ma X."/>
            <person name="Wang X."/>
            <person name="Yssel A.E.J."/>
            <person name="Chaluvadi S.R."/>
            <person name="Johnson M."/>
            <person name="Gangashetty P."/>
            <person name="Hamidou F."/>
            <person name="Sanogo M.D."/>
            <person name="Zwaenepoel A."/>
            <person name="Wallace J."/>
            <person name="Van De Peer Y."/>
            <person name="Van Deynze A."/>
        </authorList>
    </citation>
    <scope>NUCLEOTIDE SEQUENCE</scope>
    <source>
        <tissue evidence="1">Leaves</tissue>
    </source>
</reference>
<dbReference type="OrthoDB" id="687961at2759"/>
<dbReference type="PANTHER" id="PTHR33074">
    <property type="entry name" value="EXPRESSED PROTEIN-RELATED"/>
    <property type="match status" value="1"/>
</dbReference>
<evidence type="ECO:0000313" key="2">
    <source>
        <dbReference type="Proteomes" id="UP000636709"/>
    </source>
</evidence>
<dbReference type="Proteomes" id="UP000636709">
    <property type="component" value="Unassembled WGS sequence"/>
</dbReference>
<proteinExistence type="predicted"/>
<gene>
    <name evidence="1" type="ORF">HU200_056542</name>
</gene>
<sequence>MVRNDRISLLEESFHPPALDAGRDGDEGEEIPSVLLEYKAYVADHRNNTTALAYSRCGREIQVTLFAARPPRVSYICVFCRPGPAEEVIAMEPNVVATDDDLLLLRIVVSPHKDLTYGSDYYIYRPASDDEPSLTRLPLPPDDRFLGPKNIGILSCPANRHADDDGSTGLSLLRPHRAPQDKFFMVAALEDDRSALAIGRFVLYPYNSKVQSWSVANVSLEAQHRQKYQDDGYFMHRNTRTIAVGGQDATIAFVDLWHRQYRNRDIAVIEGHFKFVRNLILRKNCPTCCSSDLVAGWESDVWTRPVSASSLLDDSWQPVCEMNSSGMDVKSSLDFQLLPKPVDNEQPFLTLNVAHPTLSWLNDHTVWFMVKIGQFDAKAWVIAVDVVNNRLQGVADFDAERYTAIGFAYLHSRISKYLKKAPGNFIFVPL</sequence>
<keyword evidence="2" id="KW-1185">Reference proteome</keyword>
<name>A0A835ACV2_9POAL</name>
<organism evidence="1 2">
    <name type="scientific">Digitaria exilis</name>
    <dbReference type="NCBI Taxonomy" id="1010633"/>
    <lineage>
        <taxon>Eukaryota</taxon>
        <taxon>Viridiplantae</taxon>
        <taxon>Streptophyta</taxon>
        <taxon>Embryophyta</taxon>
        <taxon>Tracheophyta</taxon>
        <taxon>Spermatophyta</taxon>
        <taxon>Magnoliopsida</taxon>
        <taxon>Liliopsida</taxon>
        <taxon>Poales</taxon>
        <taxon>Poaceae</taxon>
        <taxon>PACMAD clade</taxon>
        <taxon>Panicoideae</taxon>
        <taxon>Panicodae</taxon>
        <taxon>Paniceae</taxon>
        <taxon>Anthephorinae</taxon>
        <taxon>Digitaria</taxon>
    </lineage>
</organism>
<comment type="caution">
    <text evidence="1">The sequence shown here is derived from an EMBL/GenBank/DDBJ whole genome shotgun (WGS) entry which is preliminary data.</text>
</comment>
<dbReference type="AlphaFoldDB" id="A0A835ACV2"/>
<dbReference type="EMBL" id="JACEFO010002381">
    <property type="protein sequence ID" value="KAF8662331.1"/>
    <property type="molecule type" value="Genomic_DNA"/>
</dbReference>
<dbReference type="PANTHER" id="PTHR33074:SF114">
    <property type="entry name" value="DUF1618 DOMAIN-CONTAINING PROTEIN"/>
    <property type="match status" value="1"/>
</dbReference>